<evidence type="ECO:0000313" key="2">
    <source>
        <dbReference type="EMBL" id="PHZ17790.1"/>
    </source>
</evidence>
<dbReference type="InterPro" id="IPR050767">
    <property type="entry name" value="Sel1_AlgK"/>
</dbReference>
<sequence>MGNNVSIEAKSQPSLSRNSLMAIQSSALIHHDNNELILSLQQQSQPQQRKKQKKVPFENRSSIVQSGLSVEPFSRLAPESAFTELTDYSHFSFNGKDNDYIMTVPDLHRPQPSPTTVHQLKSSEQIVNYLIKHTSSSFDIFTEIFASPRMKQSQDLQREAFKAAELWIEIADDPTAKTCVARCKLCGWGTTKDPNIAFQELQSLAEAGIWEAYFFLGQCYYYGIQHDDQQDIIQPVDRKKAIFWYKKTIQLPQRYTESKCAPYFVAQAQVCVAITSLISDESLPENVELIKQSANAENKLAEYLLGYLVKLGVVSDAPKSEKEYFTSSAQKFYSPAQVQLALILLQEGKIKDGLGWLKKATDLNDPQAYYQLGNIYELGLYGIMPNHELAYANYFHAAEKHSHHPSEFRLGMNYLIGGMGLSKDTAKAYSFIQRAALAGDPSAQYTLGVMYRDGNIPHQSHQTAHEIAQNKKEAFQWFRKAAAQNFPTALTQIASCYEHGVGVAVNYVVASQYYEKAVRYQSNHLPSAQLTYATFLHKQSKYKEALDYYLLASGLTQANAFPSSPPITRVAKRMVAILYLDNSKDPNIPYKPKEGFDLLSDLIKTDPNDGCAHYWVGVCYEEGIPGICPIDLPQSYKHYLISANLDYSDSQFQVGHMLCKGVGVQENRRAAFEWFMKASKQKHPKALYYIGIYYYNGCDGVPRDHDKAREYFKKSAQLGIVDAMISYAQLCQEKTKASTSQQEIKSLQRASFDWYKKAAVQQHPTALRELGRLYGAGIGTEKNDLLSAEYLKMAGDKQDPLATLLLGGYYENGRGGLPKDIHLALNCYLKAIQLGQPTALFAAAEAYEKLGQYDKSYEYYNRVVNDTRISKQFKTYRTACLRRSLYSLNYDPTALLHHPMGSTLKSSHSLDKYSNLSITEAFQTIFSLATRDQFKEAYVWLAECYQDGNGIVKDMTQSIQWRTKAALEANDLYSMRKLACMYEQGIEVERDVALAQKFYQMVADYRHS</sequence>
<dbReference type="RefSeq" id="XP_023471498.1">
    <property type="nucleotide sequence ID" value="XM_023614656.1"/>
</dbReference>
<proteinExistence type="inferred from homology"/>
<dbReference type="PANTHER" id="PTHR11102:SF160">
    <property type="entry name" value="ERAD-ASSOCIATED E3 UBIQUITIN-PROTEIN LIGASE COMPONENT HRD3"/>
    <property type="match status" value="1"/>
</dbReference>
<keyword evidence="3" id="KW-1185">Reference proteome</keyword>
<dbReference type="SUPFAM" id="SSF81901">
    <property type="entry name" value="HCP-like"/>
    <property type="match status" value="5"/>
</dbReference>
<protein>
    <submittedName>
        <fullName evidence="2">HCP-like protein</fullName>
    </submittedName>
</protein>
<comment type="similarity">
    <text evidence="1">Belongs to the sel-1 family.</text>
</comment>
<dbReference type="Pfam" id="PF08238">
    <property type="entry name" value="Sel1"/>
    <property type="match status" value="14"/>
</dbReference>
<dbReference type="Gene3D" id="1.25.40.10">
    <property type="entry name" value="Tetratricopeptide repeat domain"/>
    <property type="match status" value="5"/>
</dbReference>
<reference evidence="2 3" key="1">
    <citation type="journal article" date="2016" name="Proc. Natl. Acad. Sci. U.S.A.">
        <title>Lipid metabolic changes in an early divergent fungus govern the establishment of a mutualistic symbiosis with endobacteria.</title>
        <authorList>
            <person name="Lastovetsky O.A."/>
            <person name="Gaspar M.L."/>
            <person name="Mondo S.J."/>
            <person name="LaButti K.M."/>
            <person name="Sandor L."/>
            <person name="Grigoriev I.V."/>
            <person name="Henry S.A."/>
            <person name="Pawlowska T.E."/>
        </authorList>
    </citation>
    <scope>NUCLEOTIDE SEQUENCE [LARGE SCALE GENOMIC DNA]</scope>
    <source>
        <strain evidence="2 3">ATCC 52813</strain>
    </source>
</reference>
<dbReference type="PANTHER" id="PTHR11102">
    <property type="entry name" value="SEL-1-LIKE PROTEIN"/>
    <property type="match status" value="1"/>
</dbReference>
<dbReference type="STRING" id="1340429.A0A2G4T9U7"/>
<evidence type="ECO:0000256" key="1">
    <source>
        <dbReference type="ARBA" id="ARBA00038101"/>
    </source>
</evidence>
<gene>
    <name evidence="2" type="ORF">RHIMIDRAFT_310401</name>
</gene>
<dbReference type="InterPro" id="IPR019734">
    <property type="entry name" value="TPR_rpt"/>
</dbReference>
<dbReference type="AlphaFoldDB" id="A0A2G4T9U7"/>
<organism evidence="2 3">
    <name type="scientific">Rhizopus microsporus ATCC 52813</name>
    <dbReference type="NCBI Taxonomy" id="1340429"/>
    <lineage>
        <taxon>Eukaryota</taxon>
        <taxon>Fungi</taxon>
        <taxon>Fungi incertae sedis</taxon>
        <taxon>Mucoromycota</taxon>
        <taxon>Mucoromycotina</taxon>
        <taxon>Mucoromycetes</taxon>
        <taxon>Mucorales</taxon>
        <taxon>Mucorineae</taxon>
        <taxon>Rhizopodaceae</taxon>
        <taxon>Rhizopus</taxon>
    </lineage>
</organism>
<name>A0A2G4T9U7_RHIZD</name>
<dbReference type="SMART" id="SM00671">
    <property type="entry name" value="SEL1"/>
    <property type="match status" value="15"/>
</dbReference>
<dbReference type="GeneID" id="35445645"/>
<dbReference type="Proteomes" id="UP000242254">
    <property type="component" value="Unassembled WGS sequence"/>
</dbReference>
<dbReference type="SMART" id="SM00028">
    <property type="entry name" value="TPR"/>
    <property type="match status" value="3"/>
</dbReference>
<dbReference type="EMBL" id="KZ303842">
    <property type="protein sequence ID" value="PHZ17790.1"/>
    <property type="molecule type" value="Genomic_DNA"/>
</dbReference>
<dbReference type="InterPro" id="IPR011990">
    <property type="entry name" value="TPR-like_helical_dom_sf"/>
</dbReference>
<dbReference type="InterPro" id="IPR006597">
    <property type="entry name" value="Sel1-like"/>
</dbReference>
<evidence type="ECO:0000313" key="3">
    <source>
        <dbReference type="Proteomes" id="UP000242254"/>
    </source>
</evidence>
<accession>A0A2G4T9U7</accession>